<reference evidence="2 3" key="1">
    <citation type="submission" date="2012-12" db="EMBL/GenBank/DDBJ databases">
        <title>Novel taxa of Listeriaceae from agricultural environments in the United States.</title>
        <authorList>
            <person name="den Bakker H.C."/>
            <person name="Allred A."/>
            <person name="Warchocki S."/>
            <person name="Wright E.M."/>
            <person name="Burrell A."/>
            <person name="Nightingale K.K."/>
            <person name="Kephart D."/>
            <person name="Wiedmann M."/>
        </authorList>
    </citation>
    <scope>NUCLEOTIDE SEQUENCE [LARGE SCALE GENOMIC DNA]</scope>
    <source>
        <strain evidence="2 3">FSL S10-1203</strain>
    </source>
</reference>
<name>W7E074_9LIST</name>
<dbReference type="Gene3D" id="3.40.50.300">
    <property type="entry name" value="P-loop containing nucleotide triphosphate hydrolases"/>
    <property type="match status" value="1"/>
</dbReference>
<dbReference type="InterPro" id="IPR030389">
    <property type="entry name" value="G_FEOB_dom"/>
</dbReference>
<accession>W7E074</accession>
<dbReference type="InterPro" id="IPR050860">
    <property type="entry name" value="FeoB_GTPase"/>
</dbReference>
<dbReference type="GO" id="GO:0005886">
    <property type="term" value="C:plasma membrane"/>
    <property type="evidence" value="ECO:0007669"/>
    <property type="project" value="TreeGrafter"/>
</dbReference>
<comment type="caution">
    <text evidence="2">The sequence shown here is derived from an EMBL/GenBank/DDBJ whole genome shotgun (WGS) entry which is preliminary data.</text>
</comment>
<evidence type="ECO:0000313" key="2">
    <source>
        <dbReference type="EMBL" id="EUJ60313.1"/>
    </source>
</evidence>
<dbReference type="PROSITE" id="PS51711">
    <property type="entry name" value="G_FEOB"/>
    <property type="match status" value="1"/>
</dbReference>
<proteinExistence type="predicted"/>
<organism evidence="2 3">
    <name type="scientific">Listeria fleischmannii FSL S10-1203</name>
    <dbReference type="NCBI Taxonomy" id="1265822"/>
    <lineage>
        <taxon>Bacteria</taxon>
        <taxon>Bacillati</taxon>
        <taxon>Bacillota</taxon>
        <taxon>Bacilli</taxon>
        <taxon>Bacillales</taxon>
        <taxon>Listeriaceae</taxon>
        <taxon>Listeria</taxon>
    </lineage>
</organism>
<dbReference type="SUPFAM" id="SSF52540">
    <property type="entry name" value="P-loop containing nucleoside triphosphate hydrolases"/>
    <property type="match status" value="1"/>
</dbReference>
<feature type="domain" description="FeoB-type G" evidence="1">
    <location>
        <begin position="2"/>
        <end position="52"/>
    </location>
</feature>
<gene>
    <name evidence="2" type="ORF">MCOL2_04828</name>
</gene>
<dbReference type="Pfam" id="PF02421">
    <property type="entry name" value="FeoB_N"/>
    <property type="match status" value="1"/>
</dbReference>
<protein>
    <submittedName>
        <fullName evidence="2">Ferrous iron transport protein B</fullName>
    </submittedName>
</protein>
<dbReference type="InterPro" id="IPR027417">
    <property type="entry name" value="P-loop_NTPase"/>
</dbReference>
<evidence type="ECO:0000313" key="3">
    <source>
        <dbReference type="Proteomes" id="UP000019241"/>
    </source>
</evidence>
<dbReference type="AlphaFoldDB" id="W7E074"/>
<dbReference type="GO" id="GO:0005525">
    <property type="term" value="F:GTP binding"/>
    <property type="evidence" value="ECO:0007669"/>
    <property type="project" value="InterPro"/>
</dbReference>
<dbReference type="Proteomes" id="UP000019241">
    <property type="component" value="Unassembled WGS sequence"/>
</dbReference>
<dbReference type="PANTHER" id="PTHR43185">
    <property type="entry name" value="FERROUS IRON TRANSPORT PROTEIN B"/>
    <property type="match status" value="1"/>
</dbReference>
<dbReference type="PANTHER" id="PTHR43185:SF1">
    <property type="entry name" value="FE(2+) TRANSPORTER FEOB"/>
    <property type="match status" value="1"/>
</dbReference>
<dbReference type="GO" id="GO:0015093">
    <property type="term" value="F:ferrous iron transmembrane transporter activity"/>
    <property type="evidence" value="ECO:0007669"/>
    <property type="project" value="TreeGrafter"/>
</dbReference>
<evidence type="ECO:0000259" key="1">
    <source>
        <dbReference type="PROSITE" id="PS51711"/>
    </source>
</evidence>
<dbReference type="EMBL" id="AODM01000014">
    <property type="protein sequence ID" value="EUJ60313.1"/>
    <property type="molecule type" value="Genomic_DNA"/>
</dbReference>
<sequence>MINTYCLLGNPNTGKTSLFNALTGSYEYVGNWSGVTVQKKNWHFKRKKKGNW</sequence>
<dbReference type="PATRIC" id="fig|1265822.4.peg.981"/>